<dbReference type="AlphaFoldDB" id="A0A1W2GMF6"/>
<dbReference type="InterPro" id="IPR012698">
    <property type="entry name" value="PEnolPyrv_PMutase_core"/>
</dbReference>
<dbReference type="SUPFAM" id="SSF52374">
    <property type="entry name" value="Nucleotidylyl transferase"/>
    <property type="match status" value="1"/>
</dbReference>
<dbReference type="InterPro" id="IPR050385">
    <property type="entry name" value="Archaeal_FAD_synthase"/>
</dbReference>
<sequence length="430" mass="48395">MKKVYVGMGTDLVHHGHINIIEKARELGEVTIGLLSDEAVSKFARVPFLSFDERKTILENIKGVHEVIPQEELDYEKNLKALKPDYVVHGDDWKTGPQRHIREKVIKTLQEWGGELVEPEYTSGISSTGLRQALKEIGNTPDIRRRMLRRMLDNNHLVKVMETHNGISGLIVEDTKVELDGEIREFDAMWLSSLTDSTAKGKPDTEYVDRTSRFATINDILDVTTKPMILDGDTGGVAEHFAMLVRNIERLGLSAVVIEDKVGLKRNSLFGTEVEQTLDTIEGFCEKIQAGKKAQVTDEFMIFSRLESLIADKGMEDALTRAKAYIAAGTDGIMIHSRHKDGKEIMEFMKEYQKFEVKVPVISVPSSYNQFTEDELKAAGFSIVIYANHLLRTAFPAMKKTAESILTHKRSKEVDGDCMSIKEILTILPN</sequence>
<reference evidence="6 7" key="1">
    <citation type="submission" date="2017-04" db="EMBL/GenBank/DDBJ databases">
        <authorList>
            <person name="Afonso C.L."/>
            <person name="Miller P.J."/>
            <person name="Scott M.A."/>
            <person name="Spackman E."/>
            <person name="Goraichik I."/>
            <person name="Dimitrov K.M."/>
            <person name="Suarez D.L."/>
            <person name="Swayne D.E."/>
        </authorList>
    </citation>
    <scope>NUCLEOTIDE SEQUENCE [LARGE SCALE GENOMIC DNA]</scope>
    <source>
        <strain evidence="6 7">DSM 26133</strain>
    </source>
</reference>
<dbReference type="STRING" id="692418.SAMN04488029_3450"/>
<evidence type="ECO:0000259" key="5">
    <source>
        <dbReference type="Pfam" id="PF01467"/>
    </source>
</evidence>
<feature type="domain" description="Cytidyltransferase-like" evidence="5">
    <location>
        <begin position="11"/>
        <end position="132"/>
    </location>
</feature>
<dbReference type="NCBIfam" id="TIGR00125">
    <property type="entry name" value="cyt_tran_rel"/>
    <property type="match status" value="1"/>
</dbReference>
<keyword evidence="2" id="KW-0548">Nucleotidyltransferase</keyword>
<evidence type="ECO:0000256" key="2">
    <source>
        <dbReference type="ARBA" id="ARBA00022695"/>
    </source>
</evidence>
<dbReference type="RefSeq" id="WP_084374093.1">
    <property type="nucleotide sequence ID" value="NZ_FWYF01000004.1"/>
</dbReference>
<dbReference type="Gene3D" id="3.20.20.60">
    <property type="entry name" value="Phosphoenolpyruvate-binding domains"/>
    <property type="match status" value="1"/>
</dbReference>
<gene>
    <name evidence="6" type="ORF">SAMN04488029_3450</name>
</gene>
<evidence type="ECO:0000313" key="7">
    <source>
        <dbReference type="Proteomes" id="UP000192472"/>
    </source>
</evidence>
<evidence type="ECO:0000256" key="1">
    <source>
        <dbReference type="ARBA" id="ARBA00022679"/>
    </source>
</evidence>
<dbReference type="Gene3D" id="3.40.50.620">
    <property type="entry name" value="HUPs"/>
    <property type="match status" value="1"/>
</dbReference>
<protein>
    <recommendedName>
        <fullName evidence="4">phosphoenolpyruvate mutase</fullName>
        <ecNumber evidence="4">5.4.2.9</ecNumber>
    </recommendedName>
</protein>
<dbReference type="Proteomes" id="UP000192472">
    <property type="component" value="Unassembled WGS sequence"/>
</dbReference>
<dbReference type="InterPro" id="IPR040442">
    <property type="entry name" value="Pyrv_kinase-like_dom_sf"/>
</dbReference>
<dbReference type="InterPro" id="IPR014729">
    <property type="entry name" value="Rossmann-like_a/b/a_fold"/>
</dbReference>
<dbReference type="InterPro" id="IPR039556">
    <property type="entry name" value="ICL/PEPM"/>
</dbReference>
<dbReference type="EMBL" id="FWYF01000004">
    <property type="protein sequence ID" value="SMD37771.1"/>
    <property type="molecule type" value="Genomic_DNA"/>
</dbReference>
<accession>A0A1W2GMF6</accession>
<dbReference type="PANTHER" id="PTHR43793:SF1">
    <property type="entry name" value="FAD SYNTHASE"/>
    <property type="match status" value="1"/>
</dbReference>
<dbReference type="Pfam" id="PF01467">
    <property type="entry name" value="CTP_transf_like"/>
    <property type="match status" value="1"/>
</dbReference>
<dbReference type="PANTHER" id="PTHR43793">
    <property type="entry name" value="FAD SYNTHASE"/>
    <property type="match status" value="1"/>
</dbReference>
<dbReference type="Pfam" id="PF13714">
    <property type="entry name" value="PEP_mutase"/>
    <property type="match status" value="1"/>
</dbReference>
<evidence type="ECO:0000256" key="3">
    <source>
        <dbReference type="ARBA" id="ARBA00023235"/>
    </source>
</evidence>
<keyword evidence="1" id="KW-0808">Transferase</keyword>
<dbReference type="EC" id="5.4.2.9" evidence="4"/>
<name>A0A1W2GMF6_REIFA</name>
<dbReference type="InterPro" id="IPR015813">
    <property type="entry name" value="Pyrv/PenolPyrv_kinase-like_dom"/>
</dbReference>
<keyword evidence="6" id="KW-0670">Pyruvate</keyword>
<dbReference type="GO" id="GO:0016779">
    <property type="term" value="F:nucleotidyltransferase activity"/>
    <property type="evidence" value="ECO:0007669"/>
    <property type="project" value="UniProtKB-KW"/>
</dbReference>
<dbReference type="OrthoDB" id="9795543at2"/>
<dbReference type="GO" id="GO:0050188">
    <property type="term" value="F:phosphoenolpyruvate mutase activity"/>
    <property type="evidence" value="ECO:0007669"/>
    <property type="project" value="UniProtKB-EC"/>
</dbReference>
<dbReference type="CDD" id="cd00377">
    <property type="entry name" value="ICL_PEPM"/>
    <property type="match status" value="1"/>
</dbReference>
<keyword evidence="3" id="KW-0413">Isomerase</keyword>
<dbReference type="SUPFAM" id="SSF51621">
    <property type="entry name" value="Phosphoenolpyruvate/pyruvate domain"/>
    <property type="match status" value="1"/>
</dbReference>
<proteinExistence type="predicted"/>
<keyword evidence="7" id="KW-1185">Reference proteome</keyword>
<dbReference type="InterPro" id="IPR004821">
    <property type="entry name" value="Cyt_trans-like"/>
</dbReference>
<evidence type="ECO:0000256" key="4">
    <source>
        <dbReference type="ARBA" id="ARBA00024063"/>
    </source>
</evidence>
<evidence type="ECO:0000313" key="6">
    <source>
        <dbReference type="EMBL" id="SMD37771.1"/>
    </source>
</evidence>
<organism evidence="6 7">
    <name type="scientific">Reichenbachiella faecimaris</name>
    <dbReference type="NCBI Taxonomy" id="692418"/>
    <lineage>
        <taxon>Bacteria</taxon>
        <taxon>Pseudomonadati</taxon>
        <taxon>Bacteroidota</taxon>
        <taxon>Cytophagia</taxon>
        <taxon>Cytophagales</taxon>
        <taxon>Reichenbachiellaceae</taxon>
        <taxon>Reichenbachiella</taxon>
    </lineage>
</organism>
<dbReference type="NCBIfam" id="TIGR02320">
    <property type="entry name" value="PEP_mutase"/>
    <property type="match status" value="1"/>
</dbReference>